<gene>
    <name evidence="3" type="ORF">A3F27_02955</name>
</gene>
<accession>A0A1F6EAC8</accession>
<comment type="caution">
    <text evidence="3">The sequence shown here is derived from an EMBL/GenBank/DDBJ whole genome shotgun (WGS) entry which is preliminary data.</text>
</comment>
<reference evidence="3 4" key="1">
    <citation type="journal article" date="2016" name="Nat. Commun.">
        <title>Thousands of microbial genomes shed light on interconnected biogeochemical processes in an aquifer system.</title>
        <authorList>
            <person name="Anantharaman K."/>
            <person name="Brown C.T."/>
            <person name="Hug L.A."/>
            <person name="Sharon I."/>
            <person name="Castelle C.J."/>
            <person name="Probst A.J."/>
            <person name="Thomas B.C."/>
            <person name="Singh A."/>
            <person name="Wilkins M.J."/>
            <person name="Karaoz U."/>
            <person name="Brodie E.L."/>
            <person name="Williams K.H."/>
            <person name="Hubbard S.S."/>
            <person name="Banfield J.F."/>
        </authorList>
    </citation>
    <scope>NUCLEOTIDE SEQUENCE [LARGE SCALE GENOMIC DNA]</scope>
</reference>
<keyword evidence="1" id="KW-1133">Transmembrane helix</keyword>
<keyword evidence="1" id="KW-0812">Transmembrane</keyword>
<evidence type="ECO:0000256" key="1">
    <source>
        <dbReference type="SAM" id="Phobius"/>
    </source>
</evidence>
<dbReference type="EMBL" id="MFLP01000022">
    <property type="protein sequence ID" value="OGG70571.1"/>
    <property type="molecule type" value="Genomic_DNA"/>
</dbReference>
<feature type="chain" id="PRO_5009524114" evidence="2">
    <location>
        <begin position="22"/>
        <end position="101"/>
    </location>
</feature>
<name>A0A1F6EAC8_9BACT</name>
<dbReference type="AlphaFoldDB" id="A0A1F6EAC8"/>
<feature type="transmembrane region" description="Helical" evidence="1">
    <location>
        <begin position="74"/>
        <end position="95"/>
    </location>
</feature>
<evidence type="ECO:0000256" key="2">
    <source>
        <dbReference type="SAM" id="SignalP"/>
    </source>
</evidence>
<evidence type="ECO:0000313" key="4">
    <source>
        <dbReference type="Proteomes" id="UP000176689"/>
    </source>
</evidence>
<proteinExistence type="predicted"/>
<sequence>MTKIRSLITYAVLLVPAVALAAPRTWSELVDSLVSLMNYGVATLVALAIALYFYGISSNILKLGENEPEKKKAYFFWGIIILFVMVSVWGILRIVRYTLFG</sequence>
<feature type="transmembrane region" description="Helical" evidence="1">
    <location>
        <begin position="37"/>
        <end position="54"/>
    </location>
</feature>
<evidence type="ECO:0000313" key="3">
    <source>
        <dbReference type="EMBL" id="OGG70571.1"/>
    </source>
</evidence>
<feature type="signal peptide" evidence="2">
    <location>
        <begin position="1"/>
        <end position="21"/>
    </location>
</feature>
<dbReference type="Proteomes" id="UP000176689">
    <property type="component" value="Unassembled WGS sequence"/>
</dbReference>
<keyword evidence="2" id="KW-0732">Signal</keyword>
<keyword evidence="1" id="KW-0472">Membrane</keyword>
<organism evidence="3 4">
    <name type="scientific">Candidatus Kaiserbacteria bacterium RIFCSPHIGHO2_12_FULL_53_13</name>
    <dbReference type="NCBI Taxonomy" id="1798502"/>
    <lineage>
        <taxon>Bacteria</taxon>
        <taxon>Candidatus Kaiseribacteriota</taxon>
    </lineage>
</organism>
<protein>
    <submittedName>
        <fullName evidence="3">Uncharacterized protein</fullName>
    </submittedName>
</protein>